<evidence type="ECO:0000313" key="2">
    <source>
        <dbReference type="EMBL" id="PTD97185.1"/>
    </source>
</evidence>
<reference evidence="2 3" key="2">
    <citation type="submission" date="2018-04" db="EMBL/GenBank/DDBJ databases">
        <title>Thauera lacus sp. nov., isolated from an saline lake in Inner Mongolia, China.</title>
        <authorList>
            <person name="Liang Q.-Y."/>
        </authorList>
    </citation>
    <scope>NUCLEOTIDE SEQUENCE [LARGE SCALE GENOMIC DNA]</scope>
    <source>
        <strain evidence="2 3">D20</strain>
    </source>
</reference>
<gene>
    <name evidence="2" type="primary">pilV</name>
    <name evidence="2" type="ORF">C8261_03965</name>
</gene>
<keyword evidence="1" id="KW-0812">Transmembrane</keyword>
<dbReference type="Proteomes" id="UP000241193">
    <property type="component" value="Unassembled WGS sequence"/>
</dbReference>
<dbReference type="Pfam" id="PF07963">
    <property type="entry name" value="N_methyl"/>
    <property type="match status" value="1"/>
</dbReference>
<proteinExistence type="predicted"/>
<dbReference type="InterPro" id="IPR013362">
    <property type="entry name" value="Pilus_4_PilV"/>
</dbReference>
<accession>A0A2T4IHE0</accession>
<reference evidence="2 3" key="1">
    <citation type="submission" date="2018-03" db="EMBL/GenBank/DDBJ databases">
        <authorList>
            <person name="Keele B.F."/>
        </authorList>
    </citation>
    <scope>NUCLEOTIDE SEQUENCE [LARGE SCALE GENOMIC DNA]</scope>
    <source>
        <strain evidence="2 3">D20</strain>
    </source>
</reference>
<evidence type="ECO:0000313" key="3">
    <source>
        <dbReference type="Proteomes" id="UP000241193"/>
    </source>
</evidence>
<feature type="transmembrane region" description="Helical" evidence="1">
    <location>
        <begin position="21"/>
        <end position="41"/>
    </location>
</feature>
<keyword evidence="3" id="KW-1185">Reference proteome</keyword>
<dbReference type="OrthoDB" id="8547299at2"/>
<evidence type="ECO:0000256" key="1">
    <source>
        <dbReference type="SAM" id="Phobius"/>
    </source>
</evidence>
<dbReference type="NCBIfam" id="TIGR02523">
    <property type="entry name" value="type_IV_pilV"/>
    <property type="match status" value="1"/>
</dbReference>
<organism evidence="2 3">
    <name type="scientific">Pseudothauera lacus</name>
    <dbReference type="NCBI Taxonomy" id="2136175"/>
    <lineage>
        <taxon>Bacteria</taxon>
        <taxon>Pseudomonadati</taxon>
        <taxon>Pseudomonadota</taxon>
        <taxon>Betaproteobacteria</taxon>
        <taxon>Rhodocyclales</taxon>
        <taxon>Zoogloeaceae</taxon>
        <taxon>Pseudothauera</taxon>
    </lineage>
</organism>
<dbReference type="AlphaFoldDB" id="A0A2T4IHE0"/>
<name>A0A2T4IHE0_9RHOO</name>
<dbReference type="EMBL" id="PZKC01000003">
    <property type="protein sequence ID" value="PTD97185.1"/>
    <property type="molecule type" value="Genomic_DNA"/>
</dbReference>
<keyword evidence="1" id="KW-1133">Transmembrane helix</keyword>
<sequence length="159" mass="16515">MQSPTPDRGARAATCQRGVGLLEVLIALVILSIGLLGMAALQASSLRNNQSASERSLAVMVNHSIIDAMRANLGPARAGDYNIAFPGPAACWAAPGNASQADADRTAWLGVLEQHLGQDACGSINCDAATGVCTVESRWNDSRATGGNAQMILQTQVRL</sequence>
<dbReference type="NCBIfam" id="TIGR02532">
    <property type="entry name" value="IV_pilin_GFxxxE"/>
    <property type="match status" value="1"/>
</dbReference>
<dbReference type="InterPro" id="IPR012902">
    <property type="entry name" value="N_methyl_site"/>
</dbReference>
<keyword evidence="1" id="KW-0472">Membrane</keyword>
<comment type="caution">
    <text evidence="2">The sequence shown here is derived from an EMBL/GenBank/DDBJ whole genome shotgun (WGS) entry which is preliminary data.</text>
</comment>
<dbReference type="RefSeq" id="WP_107492387.1">
    <property type="nucleotide sequence ID" value="NZ_PZKC01000003.1"/>
</dbReference>
<protein>
    <submittedName>
        <fullName evidence="2">Type IV pilus modification protein PilV</fullName>
    </submittedName>
</protein>